<reference evidence="2 3" key="1">
    <citation type="journal article" date="2017" name="ISME J.">
        <title>Unveiling bifidobacterial biogeography across the mammalian branch of the tree of life.</title>
        <authorList>
            <person name="Milani C."/>
            <person name="Mangifesta M."/>
            <person name="Mancabelli L."/>
            <person name="Lugli G.A."/>
            <person name="James K."/>
            <person name="Duranti S."/>
            <person name="Turroni F."/>
            <person name="Ferrario C."/>
            <person name="Ossiprandi M.C."/>
            <person name="van Sinderen D."/>
            <person name="Ventura M."/>
        </authorList>
    </citation>
    <scope>NUCLEOTIDE SEQUENCE [LARGE SCALE GENOMIC DNA]</scope>
    <source>
        <strain evidence="2 3">1E</strain>
    </source>
</reference>
<dbReference type="EMBL" id="MNLB01000004">
    <property type="protein sequence ID" value="PAC73497.1"/>
    <property type="molecule type" value="Genomic_DNA"/>
</dbReference>
<evidence type="ECO:0000256" key="1">
    <source>
        <dbReference type="SAM" id="Phobius"/>
    </source>
</evidence>
<feature type="transmembrane region" description="Helical" evidence="1">
    <location>
        <begin position="33"/>
        <end position="55"/>
    </location>
</feature>
<dbReference type="RefSeq" id="WP_227572449.1">
    <property type="nucleotide sequence ID" value="NZ_JAIZHB010000006.1"/>
</dbReference>
<dbReference type="Proteomes" id="UP000216789">
    <property type="component" value="Unassembled WGS sequence"/>
</dbReference>
<keyword evidence="1" id="KW-0812">Transmembrane</keyword>
<feature type="transmembrane region" description="Helical" evidence="1">
    <location>
        <begin position="76"/>
        <end position="98"/>
    </location>
</feature>
<organism evidence="2 3">
    <name type="scientific">Bifidobacterium pseudocatenulatum</name>
    <dbReference type="NCBI Taxonomy" id="28026"/>
    <lineage>
        <taxon>Bacteria</taxon>
        <taxon>Bacillati</taxon>
        <taxon>Actinomycetota</taxon>
        <taxon>Actinomycetes</taxon>
        <taxon>Bifidobacteriales</taxon>
        <taxon>Bifidobacteriaceae</taxon>
        <taxon>Bifidobacterium</taxon>
    </lineage>
</organism>
<name>A0A267WLL6_BIFPS</name>
<evidence type="ECO:0008006" key="4">
    <source>
        <dbReference type="Google" id="ProtNLM"/>
    </source>
</evidence>
<evidence type="ECO:0000313" key="3">
    <source>
        <dbReference type="Proteomes" id="UP000216789"/>
    </source>
</evidence>
<protein>
    <recommendedName>
        <fullName evidence="4">Transmembrane protein</fullName>
    </recommendedName>
</protein>
<proteinExistence type="predicted"/>
<keyword evidence="1" id="KW-1133">Transmembrane helix</keyword>
<gene>
    <name evidence="2" type="ORF">BPS1E_0887</name>
</gene>
<sequence length="138" mass="15469">MTFNRYILFRMVVEFVGAIACAIQMFQHHTWPGIITMGVFALVWAIGEIWLSTVYNRAHPRRDELSDEHQATAIRFTFFVLVVALVVLGFAGMTATLFRHAPSTVPAMALPTLGMLALAIADARYLWLEHEGGDTDED</sequence>
<dbReference type="AlphaFoldDB" id="A0A267WLL6"/>
<feature type="transmembrane region" description="Helical" evidence="1">
    <location>
        <begin position="7"/>
        <end position="27"/>
    </location>
</feature>
<accession>A0A267WLL6</accession>
<keyword evidence="1" id="KW-0472">Membrane</keyword>
<comment type="caution">
    <text evidence="2">The sequence shown here is derived from an EMBL/GenBank/DDBJ whole genome shotgun (WGS) entry which is preliminary data.</text>
</comment>
<evidence type="ECO:0000313" key="2">
    <source>
        <dbReference type="EMBL" id="PAC73497.1"/>
    </source>
</evidence>
<feature type="transmembrane region" description="Helical" evidence="1">
    <location>
        <begin position="104"/>
        <end position="121"/>
    </location>
</feature>